<evidence type="ECO:0000313" key="3">
    <source>
        <dbReference type="EMBL" id="OTG29794.1"/>
    </source>
</evidence>
<dbReference type="FunCoup" id="A0A251V315">
    <property type="interactions" value="4340"/>
</dbReference>
<feature type="compositionally biased region" description="Basic and acidic residues" evidence="1">
    <location>
        <begin position="351"/>
        <end position="375"/>
    </location>
</feature>
<dbReference type="InParanoid" id="A0A251V315"/>
<feature type="region of interest" description="Disordered" evidence="1">
    <location>
        <begin position="156"/>
        <end position="178"/>
    </location>
</feature>
<proteinExistence type="predicted"/>
<feature type="compositionally biased region" description="Polar residues" evidence="1">
    <location>
        <begin position="409"/>
        <end position="428"/>
    </location>
</feature>
<dbReference type="AlphaFoldDB" id="A0A251V315"/>
<dbReference type="EMBL" id="CM007893">
    <property type="protein sequence ID" value="OTG29794.1"/>
    <property type="molecule type" value="Genomic_DNA"/>
</dbReference>
<feature type="compositionally biased region" description="Polar residues" evidence="1">
    <location>
        <begin position="237"/>
        <end position="250"/>
    </location>
</feature>
<feature type="compositionally biased region" description="Polar residues" evidence="1">
    <location>
        <begin position="516"/>
        <end position="525"/>
    </location>
</feature>
<dbReference type="STRING" id="4232.A0A251V315"/>
<feature type="compositionally biased region" description="Polar residues" evidence="1">
    <location>
        <begin position="496"/>
        <end position="507"/>
    </location>
</feature>
<dbReference type="EMBL" id="MNCJ02000319">
    <property type="protein sequence ID" value="KAF5812127.1"/>
    <property type="molecule type" value="Genomic_DNA"/>
</dbReference>
<feature type="region of interest" description="Disordered" evidence="1">
    <location>
        <begin position="591"/>
        <end position="651"/>
    </location>
</feature>
<dbReference type="Gramene" id="mRNA:HanXRQr2_Chr04g0189111">
    <property type="protein sequence ID" value="mRNA:HanXRQr2_Chr04g0189111"/>
    <property type="gene ID" value="HanXRQr2_Chr04g0189111"/>
</dbReference>
<keyword evidence="4" id="KW-1185">Reference proteome</keyword>
<accession>A0A251V315</accession>
<feature type="compositionally biased region" description="Basic and acidic residues" evidence="1">
    <location>
        <begin position="1111"/>
        <end position="1120"/>
    </location>
</feature>
<dbReference type="PANTHER" id="PTHR31115:SF3">
    <property type="entry name" value="EXPRESSED PROTEIN"/>
    <property type="match status" value="1"/>
</dbReference>
<sequence>MASSGKFDLSSVSPDRPLYSSAQRGSYSAASLDRSSSFRENMENPILSSLPSMSRSNSTVTQVDVTNFFQCLRFDPKSMAAEHKFNRYGDFKRLASAVVGSPDESPSGLLKGKLRNSSPEDLKRLKAGLRESTIKARERVKVFSETLSVINKCFPSIPSRKRSRPDALPGDRSSGLLLNRAPMGAGVGKMGTQSHSLTNTFDFEQQKVEERGKNAIPNKRTRTSMVDQRAEVRPNTPARSSGLPNGNTPQSEDRSLHIVADGWEKTKMKKKRTGIKADNAPSPNSMSTKAINGYKEPKQGMHARHLSDSMSRLNDSHGLRPGAANGIIGGVKIDGPAQQASVGIRSSIPRPEQETTSLHHDKRDRSTSSEKERTNLRSVNNKSSFRDEFISGSPTSGTKLHGPARGPRSGSSVVPKSSTVVQRANASSDWDMGHVTHKNPGQFGSNNRKRTPATRSPSPPVAQWADRRPQKISRTARRTNLVPILSNSDEAPALDNSHNTSDVTGSESGPGFSKRFSASSPQQFKSKGDYLPSSTPSESEESGAAEIRSRDKGKKSYEVEDKGEPNVQKMSTLVPTVRKNKMVNGEEVGDGIRRQNRTGRGFGSSRGVTPPVEKIRHVGTAKQLRTARQSFDKSESKPGRPPTRKLSDRKAYTRQKQTAFNAAVDFPVGSEDGHEELLAAAKAVTNPNHALSSPFWRQMGPLFGFVSDLDMSYLKQQGSTHSSINTKTPVHQDIDSSGTLINGAESRSVEPMGPGEIPLSQRLLAALISEGDDELPFNGNNDHNFNVYGSAFEFDTDLESNTFKNRSLQNYELVGRGNLSGHRKNSTLGPPGHHIVSMPDSTAVTGFDHSYNGLLSDPAMTSGITWSDYQYANVPLNERLLMEIQSIGLYPELVPDSPNNGSEGISGEICRLEEKLHEQVSRKKRLLDNLLESTNEARELQEKEFEQLCIDKLTAMTYQKYMSCWGPHAPKSVGSKVSKQAALGFVSRTLDRCHEFESTGKSCFTEPVYKEMIRSGSLHLNGTQFDAATNNESGKINGKSIERVSGTQLSPSLNNHDMYSSDAFHFSEQTSGKDENIWSSRVKKRELYLDDVVAGTSSGFGTTILNTAKGKRSERDREGKGNGLSRNGGPKVGRPASGNAKGERKNKTKLKQKTTQLSASLNGPIGKISDQNRTFSSIPTSFDMKNNNVVKEEDEYKFLDNNTEEPLDFSHMEIPDVLGEQGEDIGSWLNIDDDILQDDDFMGLEIPMDDLSDLNMMV</sequence>
<reference evidence="2" key="3">
    <citation type="submission" date="2020-06" db="EMBL/GenBank/DDBJ databases">
        <title>Helianthus annuus Genome sequencing and assembly Release 2.</title>
        <authorList>
            <person name="Gouzy J."/>
            <person name="Langlade N."/>
            <person name="Munos S."/>
        </authorList>
    </citation>
    <scope>NUCLEOTIDE SEQUENCE</scope>
    <source>
        <tissue evidence="2">Leaves</tissue>
    </source>
</reference>
<organism evidence="3 4">
    <name type="scientific">Helianthus annuus</name>
    <name type="common">Common sunflower</name>
    <dbReference type="NCBI Taxonomy" id="4232"/>
    <lineage>
        <taxon>Eukaryota</taxon>
        <taxon>Viridiplantae</taxon>
        <taxon>Streptophyta</taxon>
        <taxon>Embryophyta</taxon>
        <taxon>Tracheophyta</taxon>
        <taxon>Spermatophyta</taxon>
        <taxon>Magnoliopsida</taxon>
        <taxon>eudicotyledons</taxon>
        <taxon>Gunneridae</taxon>
        <taxon>Pentapetalae</taxon>
        <taxon>asterids</taxon>
        <taxon>campanulids</taxon>
        <taxon>Asterales</taxon>
        <taxon>Asteraceae</taxon>
        <taxon>Asteroideae</taxon>
        <taxon>Heliantheae alliance</taxon>
        <taxon>Heliantheae</taxon>
        <taxon>Helianthus</taxon>
    </lineage>
</organism>
<feature type="region of interest" description="Disordered" evidence="1">
    <location>
        <begin position="266"/>
        <end position="288"/>
    </location>
</feature>
<dbReference type="OMA" id="RTIARCQ"/>
<feature type="region of interest" description="Disordered" evidence="1">
    <location>
        <begin position="219"/>
        <end position="254"/>
    </location>
</feature>
<evidence type="ECO:0000313" key="4">
    <source>
        <dbReference type="Proteomes" id="UP000215914"/>
    </source>
</evidence>
<feature type="compositionally biased region" description="Basic and acidic residues" evidence="1">
    <location>
        <begin position="547"/>
        <end position="564"/>
    </location>
</feature>
<evidence type="ECO:0000256" key="1">
    <source>
        <dbReference type="SAM" id="MobiDB-lite"/>
    </source>
</evidence>
<feature type="region of interest" description="Disordered" evidence="1">
    <location>
        <begin position="1"/>
        <end position="37"/>
    </location>
</feature>
<evidence type="ECO:0000313" key="2">
    <source>
        <dbReference type="EMBL" id="KAF5812127.1"/>
    </source>
</evidence>
<gene>
    <name evidence="3" type="ORF">HannXRQ_Chr04g0126081</name>
    <name evidence="2" type="ORF">HanXRQr2_Chr04g0189111</name>
</gene>
<dbReference type="Proteomes" id="UP000215914">
    <property type="component" value="Chromosome 4"/>
</dbReference>
<name>A0A251V315_HELAN</name>
<reference evidence="3" key="2">
    <citation type="submission" date="2017-02" db="EMBL/GenBank/DDBJ databases">
        <title>Sunflower complete genome.</title>
        <authorList>
            <person name="Langlade N."/>
            <person name="Munos S."/>
        </authorList>
    </citation>
    <scope>NUCLEOTIDE SEQUENCE [LARGE SCALE GENOMIC DNA]</scope>
    <source>
        <tissue evidence="3">Leaves</tissue>
    </source>
</reference>
<dbReference type="PANTHER" id="PTHR31115">
    <property type="entry name" value="OS05G0107300 PROTEIN"/>
    <property type="match status" value="1"/>
</dbReference>
<feature type="region of interest" description="Disordered" evidence="1">
    <location>
        <begin position="1100"/>
        <end position="1155"/>
    </location>
</feature>
<feature type="compositionally biased region" description="Low complexity" evidence="1">
    <location>
        <begin position="26"/>
        <end position="35"/>
    </location>
</feature>
<protein>
    <submittedName>
        <fullName evidence="3">Uncharacterized protein</fullName>
    </submittedName>
</protein>
<reference evidence="2 4" key="1">
    <citation type="journal article" date="2017" name="Nature">
        <title>The sunflower genome provides insights into oil metabolism, flowering and Asterid evolution.</title>
        <authorList>
            <person name="Badouin H."/>
            <person name="Gouzy J."/>
            <person name="Grassa C.J."/>
            <person name="Murat F."/>
            <person name="Staton S.E."/>
            <person name="Cottret L."/>
            <person name="Lelandais-Briere C."/>
            <person name="Owens G.L."/>
            <person name="Carrere S."/>
            <person name="Mayjonade B."/>
            <person name="Legrand L."/>
            <person name="Gill N."/>
            <person name="Kane N.C."/>
            <person name="Bowers J.E."/>
            <person name="Hubner S."/>
            <person name="Bellec A."/>
            <person name="Berard A."/>
            <person name="Berges H."/>
            <person name="Blanchet N."/>
            <person name="Boniface M.C."/>
            <person name="Brunel D."/>
            <person name="Catrice O."/>
            <person name="Chaidir N."/>
            <person name="Claudel C."/>
            <person name="Donnadieu C."/>
            <person name="Faraut T."/>
            <person name="Fievet G."/>
            <person name="Helmstetter N."/>
            <person name="King M."/>
            <person name="Knapp S.J."/>
            <person name="Lai Z."/>
            <person name="Le Paslier M.C."/>
            <person name="Lippi Y."/>
            <person name="Lorenzon L."/>
            <person name="Mandel J.R."/>
            <person name="Marage G."/>
            <person name="Marchand G."/>
            <person name="Marquand E."/>
            <person name="Bret-Mestries E."/>
            <person name="Morien E."/>
            <person name="Nambeesan S."/>
            <person name="Nguyen T."/>
            <person name="Pegot-Espagnet P."/>
            <person name="Pouilly N."/>
            <person name="Raftis F."/>
            <person name="Sallet E."/>
            <person name="Schiex T."/>
            <person name="Thomas J."/>
            <person name="Vandecasteele C."/>
            <person name="Vares D."/>
            <person name="Vear F."/>
            <person name="Vautrin S."/>
            <person name="Crespi M."/>
            <person name="Mangin B."/>
            <person name="Burke J.M."/>
            <person name="Salse J."/>
            <person name="Munos S."/>
            <person name="Vincourt P."/>
            <person name="Rieseberg L.H."/>
            <person name="Langlade N.B."/>
        </authorList>
    </citation>
    <scope>NUCLEOTIDE SEQUENCE [LARGE SCALE GENOMIC DNA]</scope>
    <source>
        <strain evidence="4">cv. SF193</strain>
        <tissue evidence="2">Leaves</tissue>
    </source>
</reference>
<feature type="region of interest" description="Disordered" evidence="1">
    <location>
        <begin position="339"/>
        <end position="570"/>
    </location>
</feature>